<organism evidence="6 7">
    <name type="scientific">Paenibacillus agaridevorans</name>
    <dbReference type="NCBI Taxonomy" id="171404"/>
    <lineage>
        <taxon>Bacteria</taxon>
        <taxon>Bacillati</taxon>
        <taxon>Bacillota</taxon>
        <taxon>Bacilli</taxon>
        <taxon>Bacillales</taxon>
        <taxon>Paenibacillaceae</taxon>
        <taxon>Paenibacillus</taxon>
    </lineage>
</organism>
<dbReference type="EMBL" id="BDQX01000080">
    <property type="protein sequence ID" value="GBG07195.1"/>
    <property type="molecule type" value="Genomic_DNA"/>
</dbReference>
<keyword evidence="5" id="KW-1005">Bacterial flagellum biogenesis</keyword>
<reference evidence="6 7" key="1">
    <citation type="submission" date="2017-08" db="EMBL/GenBank/DDBJ databases">
        <title>Substantial Increase in Enzyme Production by Combined Drug-Resistance Mutations in Paenibacillus agaridevorans.</title>
        <authorList>
            <person name="Tanaka Y."/>
            <person name="Funane K."/>
            <person name="Hosaka T."/>
            <person name="Shiwa Y."/>
            <person name="Fujita N."/>
            <person name="Miyazaki T."/>
            <person name="Yoshikawa H."/>
            <person name="Murakami K."/>
            <person name="Kasahara K."/>
            <person name="Inaoka T."/>
            <person name="Hiraga Y."/>
            <person name="Ochi K."/>
        </authorList>
    </citation>
    <scope>NUCLEOTIDE SEQUENCE [LARGE SCALE GENOMIC DNA]</scope>
    <source>
        <strain evidence="6 7">T-3040</strain>
    </source>
</reference>
<dbReference type="GO" id="GO:0006402">
    <property type="term" value="P:mRNA catabolic process"/>
    <property type="evidence" value="ECO:0007669"/>
    <property type="project" value="InterPro"/>
</dbReference>
<keyword evidence="2 5" id="KW-0678">Repressor</keyword>
<evidence type="ECO:0000256" key="3">
    <source>
        <dbReference type="ARBA" id="ARBA00022845"/>
    </source>
</evidence>
<comment type="similarity">
    <text evidence="5">Belongs to the CsrA/RsmA family.</text>
</comment>
<dbReference type="PANTHER" id="PTHR34984">
    <property type="entry name" value="CARBON STORAGE REGULATOR"/>
    <property type="match status" value="1"/>
</dbReference>
<comment type="subcellular location">
    <subcellularLocation>
        <location evidence="5">Cytoplasm</location>
    </subcellularLocation>
</comment>
<proteinExistence type="inferred from homology"/>
<protein>
    <recommendedName>
        <fullName evidence="5">Translational regulator CsrA</fullName>
    </recommendedName>
</protein>
<accession>A0A2R5EM60</accession>
<dbReference type="RefSeq" id="WP_108992297.1">
    <property type="nucleotide sequence ID" value="NZ_BDQX01000080.1"/>
</dbReference>
<dbReference type="GO" id="GO:0005829">
    <property type="term" value="C:cytosol"/>
    <property type="evidence" value="ECO:0007669"/>
    <property type="project" value="TreeGrafter"/>
</dbReference>
<dbReference type="NCBIfam" id="TIGR00202">
    <property type="entry name" value="csrA"/>
    <property type="match status" value="1"/>
</dbReference>
<dbReference type="HAMAP" id="MF_00167">
    <property type="entry name" value="CsrA"/>
    <property type="match status" value="1"/>
</dbReference>
<evidence type="ECO:0000256" key="2">
    <source>
        <dbReference type="ARBA" id="ARBA00022491"/>
    </source>
</evidence>
<keyword evidence="1 5" id="KW-0963">Cytoplasm</keyword>
<evidence type="ECO:0000313" key="6">
    <source>
        <dbReference type="EMBL" id="GBG07195.1"/>
    </source>
</evidence>
<comment type="subunit">
    <text evidence="5">Homodimer; the beta-strands of each monomer intercalate to form a hydrophobic core, while the alpha-helices form wings that extend away from the core.</text>
</comment>
<dbReference type="AlphaFoldDB" id="A0A2R5EM60"/>
<dbReference type="SUPFAM" id="SSF117130">
    <property type="entry name" value="CsrA-like"/>
    <property type="match status" value="1"/>
</dbReference>
<dbReference type="GO" id="GO:0045947">
    <property type="term" value="P:negative regulation of translational initiation"/>
    <property type="evidence" value="ECO:0007669"/>
    <property type="project" value="UniProtKB-UniRule"/>
</dbReference>
<dbReference type="Pfam" id="PF02599">
    <property type="entry name" value="CsrA"/>
    <property type="match status" value="1"/>
</dbReference>
<dbReference type="GO" id="GO:0044781">
    <property type="term" value="P:bacterial-type flagellum organization"/>
    <property type="evidence" value="ECO:0007669"/>
    <property type="project" value="UniProtKB-KW"/>
</dbReference>
<keyword evidence="7" id="KW-1185">Reference proteome</keyword>
<name>A0A2R5EM60_9BACL</name>
<dbReference type="Proteomes" id="UP000245202">
    <property type="component" value="Unassembled WGS sequence"/>
</dbReference>
<evidence type="ECO:0000256" key="5">
    <source>
        <dbReference type="HAMAP-Rule" id="MF_00167"/>
    </source>
</evidence>
<dbReference type="InterPro" id="IPR003751">
    <property type="entry name" value="CsrA"/>
</dbReference>
<dbReference type="GO" id="GO:1902208">
    <property type="term" value="P:regulation of bacterial-type flagellum assembly"/>
    <property type="evidence" value="ECO:0007669"/>
    <property type="project" value="UniProtKB-UniRule"/>
</dbReference>
<comment type="caution">
    <text evidence="6">The sequence shown here is derived from an EMBL/GenBank/DDBJ whole genome shotgun (WGS) entry which is preliminary data.</text>
</comment>
<dbReference type="NCBIfam" id="NF002469">
    <property type="entry name" value="PRK01712.1"/>
    <property type="match status" value="1"/>
</dbReference>
<comment type="function">
    <text evidence="5">A translational regulator that binds mRNA to regulate translation initiation and/or mRNA stability. Usually binds in the 5'-UTR at or near the Shine-Dalgarno sequence preventing ribosome-binding, thus repressing translation. Its main target seems to be the major flagellin gene, while its function is anatagonized by FliW.</text>
</comment>
<dbReference type="FunFam" id="2.60.40.4380:FF:000002">
    <property type="entry name" value="Translational regulator CsrA"/>
    <property type="match status" value="1"/>
</dbReference>
<sequence length="81" mass="9077">MLVLSRKAGSSLMIGDGIEITVLDITNDVVKIGITAPKEIQILRKELYTLVEDNNRSAETSSISKEDLLKQFKEMKNIKKL</sequence>
<dbReference type="GO" id="GO:0048027">
    <property type="term" value="F:mRNA 5'-UTR binding"/>
    <property type="evidence" value="ECO:0007669"/>
    <property type="project" value="UniProtKB-UniRule"/>
</dbReference>
<evidence type="ECO:0000256" key="1">
    <source>
        <dbReference type="ARBA" id="ARBA00022490"/>
    </source>
</evidence>
<keyword evidence="4 5" id="KW-0694">RNA-binding</keyword>
<keyword evidence="3 5" id="KW-0810">Translation regulation</keyword>
<dbReference type="GO" id="GO:0006109">
    <property type="term" value="P:regulation of carbohydrate metabolic process"/>
    <property type="evidence" value="ECO:0007669"/>
    <property type="project" value="InterPro"/>
</dbReference>
<dbReference type="InterPro" id="IPR036107">
    <property type="entry name" value="CsrA_sf"/>
</dbReference>
<dbReference type="Gene3D" id="2.60.40.4380">
    <property type="entry name" value="Translational regulator CsrA"/>
    <property type="match status" value="1"/>
</dbReference>
<dbReference type="PANTHER" id="PTHR34984:SF1">
    <property type="entry name" value="CARBON STORAGE REGULATOR"/>
    <property type="match status" value="1"/>
</dbReference>
<evidence type="ECO:0000256" key="4">
    <source>
        <dbReference type="ARBA" id="ARBA00022884"/>
    </source>
</evidence>
<gene>
    <name evidence="5" type="primary">csrA</name>
    <name evidence="6" type="ORF">PAT3040_01743</name>
</gene>
<evidence type="ECO:0000313" key="7">
    <source>
        <dbReference type="Proteomes" id="UP000245202"/>
    </source>
</evidence>